<keyword evidence="2" id="KW-1185">Reference proteome</keyword>
<organism evidence="1 2">
    <name type="scientific">Undibacterium fentianense</name>
    <dbReference type="NCBI Taxonomy" id="2828728"/>
    <lineage>
        <taxon>Bacteria</taxon>
        <taxon>Pseudomonadati</taxon>
        <taxon>Pseudomonadota</taxon>
        <taxon>Betaproteobacteria</taxon>
        <taxon>Burkholderiales</taxon>
        <taxon>Oxalobacteraceae</taxon>
        <taxon>Undibacterium</taxon>
    </lineage>
</organism>
<evidence type="ECO:0000313" key="2">
    <source>
        <dbReference type="Proteomes" id="UP000678545"/>
    </source>
</evidence>
<dbReference type="Proteomes" id="UP000678545">
    <property type="component" value="Unassembled WGS sequence"/>
</dbReference>
<dbReference type="RefSeq" id="WP_212675241.1">
    <property type="nucleotide sequence ID" value="NZ_JAGSPJ010000003.1"/>
</dbReference>
<proteinExistence type="predicted"/>
<name>A0A941E7H4_9BURK</name>
<accession>A0A941E7H4</accession>
<dbReference type="AlphaFoldDB" id="A0A941E7H4"/>
<dbReference type="EMBL" id="JAGSPJ010000003">
    <property type="protein sequence ID" value="MBR7800108.1"/>
    <property type="molecule type" value="Genomic_DNA"/>
</dbReference>
<comment type="caution">
    <text evidence="1">The sequence shown here is derived from an EMBL/GenBank/DDBJ whole genome shotgun (WGS) entry which is preliminary data.</text>
</comment>
<reference evidence="1" key="1">
    <citation type="submission" date="2021-04" db="EMBL/GenBank/DDBJ databases">
        <title>novel species isolated from subtropical streams in China.</title>
        <authorList>
            <person name="Lu H."/>
        </authorList>
    </citation>
    <scope>NUCLEOTIDE SEQUENCE</scope>
    <source>
        <strain evidence="1">FT137W</strain>
    </source>
</reference>
<sequence>MRISYDQTFQTPLADIGAELVRMIKDRDYILIAERFGYAKAFDRPLAEAIATDIDFCHIEEGRTAVISLANEARILVKYFKQPNSSNLFGLVECFLPLEQDAGELLAELIITIKDQEFYVCLEDVSYIA</sequence>
<protein>
    <submittedName>
        <fullName evidence="1">Uncharacterized protein</fullName>
    </submittedName>
</protein>
<gene>
    <name evidence="1" type="ORF">KDM90_08865</name>
</gene>
<evidence type="ECO:0000313" key="1">
    <source>
        <dbReference type="EMBL" id="MBR7800108.1"/>
    </source>
</evidence>